<reference evidence="8" key="1">
    <citation type="submission" date="2025-08" db="UniProtKB">
        <authorList>
            <consortium name="RefSeq"/>
        </authorList>
    </citation>
    <scope>IDENTIFICATION</scope>
    <source>
        <tissue evidence="8">Muscle</tissue>
    </source>
</reference>
<dbReference type="InterPro" id="IPR052444">
    <property type="entry name" value="Spz/Toll_ligand-like"/>
</dbReference>
<name>A0ABM1C564_LIMPO</name>
<dbReference type="Gene3D" id="2.10.90.10">
    <property type="entry name" value="Cystine-knot cytokines"/>
    <property type="match status" value="1"/>
</dbReference>
<dbReference type="InterPro" id="IPR029034">
    <property type="entry name" value="Cystine-knot_cytokine"/>
</dbReference>
<evidence type="ECO:0000256" key="1">
    <source>
        <dbReference type="ARBA" id="ARBA00022729"/>
    </source>
</evidence>
<dbReference type="InterPro" id="IPR032104">
    <property type="entry name" value="Spaetzle"/>
</dbReference>
<keyword evidence="3" id="KW-0325">Glycoprotein</keyword>
<feature type="compositionally biased region" description="Pro residues" evidence="4">
    <location>
        <begin position="119"/>
        <end position="161"/>
    </location>
</feature>
<keyword evidence="2" id="KW-1015">Disulfide bond</keyword>
<feature type="domain" description="Spaetzle" evidence="6">
    <location>
        <begin position="289"/>
        <end position="383"/>
    </location>
</feature>
<feature type="chain" id="PRO_5047357694" evidence="5">
    <location>
        <begin position="18"/>
        <end position="386"/>
    </location>
</feature>
<evidence type="ECO:0000256" key="5">
    <source>
        <dbReference type="SAM" id="SignalP"/>
    </source>
</evidence>
<dbReference type="PANTHER" id="PTHR23199">
    <property type="entry name" value="NEUROTROPHIN 1-RELATED"/>
    <property type="match status" value="1"/>
</dbReference>
<keyword evidence="7" id="KW-1185">Reference proteome</keyword>
<accession>A0ABM1C564</accession>
<protein>
    <submittedName>
        <fullName evidence="8">Neurotrophin 1-like</fullName>
    </submittedName>
</protein>
<sequence length="386" mass="43191">MPRIVLVVGIYSCLIIAADVVNTVGKRSIQKRGASRSLSGPAGAWWKEWYQQYIQGVTLPSVVPKSPAPRPLFQQPIPPPSRPSFQRPTTSPPRVPVLTPPLSIQRPIHPTLRPNMQRPIPPLSRPPIQSPTLPPPRQPFQRPTPSPSKPPVQHPSPPPTLPTQRPVLSPSRPPSQSPVLPTQKQSEERPLPFPPSPSPVKNVKSYSLGPPQFIKRPDRPLPDGEMPPCAVSGENFCIITDDYPEDLVKDIIDNDLEKVRTLYEELQTVGDPELFTNHLYDSAAARGTYACETETGFMRPGWAHNEVSEEWMVIINTDIFPQKIRIETCKKPNQACSYISPFYESTCQQRFSLHRLIAVRPWEPNRSPVVALFKFPAGCACRVARI</sequence>
<feature type="signal peptide" evidence="5">
    <location>
        <begin position="1"/>
        <end position="17"/>
    </location>
</feature>
<dbReference type="Proteomes" id="UP000694941">
    <property type="component" value="Unplaced"/>
</dbReference>
<evidence type="ECO:0000256" key="4">
    <source>
        <dbReference type="SAM" id="MobiDB-lite"/>
    </source>
</evidence>
<feature type="compositionally biased region" description="Pro residues" evidence="4">
    <location>
        <begin position="68"/>
        <end position="82"/>
    </location>
</feature>
<feature type="region of interest" description="Disordered" evidence="4">
    <location>
        <begin position="68"/>
        <end position="222"/>
    </location>
</feature>
<proteinExistence type="predicted"/>
<organism evidence="7 8">
    <name type="scientific">Limulus polyphemus</name>
    <name type="common">Atlantic horseshoe crab</name>
    <dbReference type="NCBI Taxonomy" id="6850"/>
    <lineage>
        <taxon>Eukaryota</taxon>
        <taxon>Metazoa</taxon>
        <taxon>Ecdysozoa</taxon>
        <taxon>Arthropoda</taxon>
        <taxon>Chelicerata</taxon>
        <taxon>Merostomata</taxon>
        <taxon>Xiphosura</taxon>
        <taxon>Limulidae</taxon>
        <taxon>Limulus</taxon>
    </lineage>
</organism>
<dbReference type="PANTHER" id="PTHR23199:SF12">
    <property type="entry name" value="NEUROTROPHIN 1-RELATED"/>
    <property type="match status" value="1"/>
</dbReference>
<evidence type="ECO:0000256" key="3">
    <source>
        <dbReference type="ARBA" id="ARBA00023180"/>
    </source>
</evidence>
<evidence type="ECO:0000313" key="7">
    <source>
        <dbReference type="Proteomes" id="UP000694941"/>
    </source>
</evidence>
<dbReference type="GeneID" id="106478379"/>
<gene>
    <name evidence="8" type="primary">LOC106478379</name>
</gene>
<feature type="compositionally biased region" description="Pro residues" evidence="4">
    <location>
        <begin position="90"/>
        <end position="99"/>
    </location>
</feature>
<dbReference type="RefSeq" id="XP_013794377.1">
    <property type="nucleotide sequence ID" value="XM_013938923.1"/>
</dbReference>
<keyword evidence="1 5" id="KW-0732">Signal</keyword>
<dbReference type="Pfam" id="PF16077">
    <property type="entry name" value="Spaetzle"/>
    <property type="match status" value="1"/>
</dbReference>
<dbReference type="SUPFAM" id="SSF57501">
    <property type="entry name" value="Cystine-knot cytokines"/>
    <property type="match status" value="1"/>
</dbReference>
<evidence type="ECO:0000256" key="2">
    <source>
        <dbReference type="ARBA" id="ARBA00023157"/>
    </source>
</evidence>
<evidence type="ECO:0000259" key="6">
    <source>
        <dbReference type="Pfam" id="PF16077"/>
    </source>
</evidence>
<evidence type="ECO:0000313" key="8">
    <source>
        <dbReference type="RefSeq" id="XP_013794377.1"/>
    </source>
</evidence>